<dbReference type="Proteomes" id="UP000059680">
    <property type="component" value="Chromosome 6"/>
</dbReference>
<dbReference type="AlphaFoldDB" id="A0A0P0WRM4"/>
<gene>
    <name evidence="2" type="ordered locus">Os06g0119700</name>
    <name evidence="2" type="ORF">OSNPB_060119700</name>
</gene>
<reference evidence="2 3" key="2">
    <citation type="journal article" date="2013" name="Plant Cell Physiol.">
        <title>Rice Annotation Project Database (RAP-DB): an integrative and interactive database for rice genomics.</title>
        <authorList>
            <person name="Sakai H."/>
            <person name="Lee S.S."/>
            <person name="Tanaka T."/>
            <person name="Numa H."/>
            <person name="Kim J."/>
            <person name="Kawahara Y."/>
            <person name="Wakimoto H."/>
            <person name="Yang C.C."/>
            <person name="Iwamoto M."/>
            <person name="Abe T."/>
            <person name="Yamada Y."/>
            <person name="Muto A."/>
            <person name="Inokuchi H."/>
            <person name="Ikemura T."/>
            <person name="Matsumoto T."/>
            <person name="Sasaki T."/>
            <person name="Itoh T."/>
        </authorList>
    </citation>
    <scope>NUCLEOTIDE SEQUENCE [LARGE SCALE GENOMIC DNA]</scope>
    <source>
        <strain evidence="3">cv. Nipponbare</strain>
    </source>
</reference>
<evidence type="ECO:0000313" key="3">
    <source>
        <dbReference type="Proteomes" id="UP000059680"/>
    </source>
</evidence>
<accession>A0A0P0WRM4</accession>
<organism evidence="2 3">
    <name type="scientific">Oryza sativa subsp. japonica</name>
    <name type="common">Rice</name>
    <dbReference type="NCBI Taxonomy" id="39947"/>
    <lineage>
        <taxon>Eukaryota</taxon>
        <taxon>Viridiplantae</taxon>
        <taxon>Streptophyta</taxon>
        <taxon>Embryophyta</taxon>
        <taxon>Tracheophyta</taxon>
        <taxon>Spermatophyta</taxon>
        <taxon>Magnoliopsida</taxon>
        <taxon>Liliopsida</taxon>
        <taxon>Poales</taxon>
        <taxon>Poaceae</taxon>
        <taxon>BOP clade</taxon>
        <taxon>Oryzoideae</taxon>
        <taxon>Oryzeae</taxon>
        <taxon>Oryzinae</taxon>
        <taxon>Oryza</taxon>
        <taxon>Oryza sativa</taxon>
    </lineage>
</organism>
<feature type="compositionally biased region" description="Gly residues" evidence="1">
    <location>
        <begin position="55"/>
        <end position="64"/>
    </location>
</feature>
<dbReference type="PaxDb" id="39947-A0A0P0WRM4"/>
<proteinExistence type="predicted"/>
<reference evidence="3" key="1">
    <citation type="journal article" date="2005" name="Nature">
        <title>The map-based sequence of the rice genome.</title>
        <authorList>
            <consortium name="International rice genome sequencing project (IRGSP)"/>
            <person name="Matsumoto T."/>
            <person name="Wu J."/>
            <person name="Kanamori H."/>
            <person name="Katayose Y."/>
            <person name="Fujisawa M."/>
            <person name="Namiki N."/>
            <person name="Mizuno H."/>
            <person name="Yamamoto K."/>
            <person name="Antonio B.A."/>
            <person name="Baba T."/>
            <person name="Sakata K."/>
            <person name="Nagamura Y."/>
            <person name="Aoki H."/>
            <person name="Arikawa K."/>
            <person name="Arita K."/>
            <person name="Bito T."/>
            <person name="Chiden Y."/>
            <person name="Fujitsuka N."/>
            <person name="Fukunaka R."/>
            <person name="Hamada M."/>
            <person name="Harada C."/>
            <person name="Hayashi A."/>
            <person name="Hijishita S."/>
            <person name="Honda M."/>
            <person name="Hosokawa S."/>
            <person name="Ichikawa Y."/>
            <person name="Idonuma A."/>
            <person name="Iijima M."/>
            <person name="Ikeda M."/>
            <person name="Ikeno M."/>
            <person name="Ito K."/>
            <person name="Ito S."/>
            <person name="Ito T."/>
            <person name="Ito Y."/>
            <person name="Ito Y."/>
            <person name="Iwabuchi A."/>
            <person name="Kamiya K."/>
            <person name="Karasawa W."/>
            <person name="Kurita K."/>
            <person name="Katagiri S."/>
            <person name="Kikuta A."/>
            <person name="Kobayashi H."/>
            <person name="Kobayashi N."/>
            <person name="Machita K."/>
            <person name="Maehara T."/>
            <person name="Masukawa M."/>
            <person name="Mizubayashi T."/>
            <person name="Mukai Y."/>
            <person name="Nagasaki H."/>
            <person name="Nagata Y."/>
            <person name="Naito S."/>
            <person name="Nakashima M."/>
            <person name="Nakama Y."/>
            <person name="Nakamichi Y."/>
            <person name="Nakamura M."/>
            <person name="Meguro A."/>
            <person name="Negishi M."/>
            <person name="Ohta I."/>
            <person name="Ohta T."/>
            <person name="Okamoto M."/>
            <person name="Ono N."/>
            <person name="Saji S."/>
            <person name="Sakaguchi M."/>
            <person name="Sakai K."/>
            <person name="Shibata M."/>
            <person name="Shimokawa T."/>
            <person name="Song J."/>
            <person name="Takazaki Y."/>
            <person name="Terasawa K."/>
            <person name="Tsugane M."/>
            <person name="Tsuji K."/>
            <person name="Ueda S."/>
            <person name="Waki K."/>
            <person name="Yamagata H."/>
            <person name="Yamamoto M."/>
            <person name="Yamamoto S."/>
            <person name="Yamane H."/>
            <person name="Yoshiki S."/>
            <person name="Yoshihara R."/>
            <person name="Yukawa K."/>
            <person name="Zhong H."/>
            <person name="Yano M."/>
            <person name="Yuan Q."/>
            <person name="Ouyang S."/>
            <person name="Liu J."/>
            <person name="Jones K.M."/>
            <person name="Gansberger K."/>
            <person name="Moffat K."/>
            <person name="Hill J."/>
            <person name="Bera J."/>
            <person name="Fadrosh D."/>
            <person name="Jin S."/>
            <person name="Johri S."/>
            <person name="Kim M."/>
            <person name="Overton L."/>
            <person name="Reardon M."/>
            <person name="Tsitrin T."/>
            <person name="Vuong H."/>
            <person name="Weaver B."/>
            <person name="Ciecko A."/>
            <person name="Tallon L."/>
            <person name="Jackson J."/>
            <person name="Pai G."/>
            <person name="Aken S.V."/>
            <person name="Utterback T."/>
            <person name="Reidmuller S."/>
            <person name="Feldblyum T."/>
            <person name="Hsiao J."/>
            <person name="Zismann V."/>
            <person name="Iobst S."/>
            <person name="de Vazeille A.R."/>
            <person name="Buell C.R."/>
            <person name="Ying K."/>
            <person name="Li Y."/>
            <person name="Lu T."/>
            <person name="Huang Y."/>
            <person name="Zhao Q."/>
            <person name="Feng Q."/>
            <person name="Zhang L."/>
            <person name="Zhu J."/>
            <person name="Weng Q."/>
            <person name="Mu J."/>
            <person name="Lu Y."/>
            <person name="Fan D."/>
            <person name="Liu Y."/>
            <person name="Guan J."/>
            <person name="Zhang Y."/>
            <person name="Yu S."/>
            <person name="Liu X."/>
            <person name="Zhang Y."/>
            <person name="Hong G."/>
            <person name="Han B."/>
            <person name="Choisne N."/>
            <person name="Demange N."/>
            <person name="Orjeda G."/>
            <person name="Samain S."/>
            <person name="Cattolico L."/>
            <person name="Pelletier E."/>
            <person name="Couloux A."/>
            <person name="Segurens B."/>
            <person name="Wincker P."/>
            <person name="D'Hont A."/>
            <person name="Scarpelli C."/>
            <person name="Weissenbach J."/>
            <person name="Salanoubat M."/>
            <person name="Quetier F."/>
            <person name="Yu Y."/>
            <person name="Kim H.R."/>
            <person name="Rambo T."/>
            <person name="Currie J."/>
            <person name="Collura K."/>
            <person name="Luo M."/>
            <person name="Yang T."/>
            <person name="Ammiraju J.S.S."/>
            <person name="Engler F."/>
            <person name="Soderlund C."/>
            <person name="Wing R.A."/>
            <person name="Palmer L.E."/>
            <person name="de la Bastide M."/>
            <person name="Spiegel L."/>
            <person name="Nascimento L."/>
            <person name="Zutavern T."/>
            <person name="O'Shaughnessy A."/>
            <person name="Dike S."/>
            <person name="Dedhia N."/>
            <person name="Preston R."/>
            <person name="Balija V."/>
            <person name="McCombie W.R."/>
            <person name="Chow T."/>
            <person name="Chen H."/>
            <person name="Chung M."/>
            <person name="Chen C."/>
            <person name="Shaw J."/>
            <person name="Wu H."/>
            <person name="Hsiao K."/>
            <person name="Chao Y."/>
            <person name="Chu M."/>
            <person name="Cheng C."/>
            <person name="Hour A."/>
            <person name="Lee P."/>
            <person name="Lin S."/>
            <person name="Lin Y."/>
            <person name="Liou J."/>
            <person name="Liu S."/>
            <person name="Hsing Y."/>
            <person name="Raghuvanshi S."/>
            <person name="Mohanty A."/>
            <person name="Bharti A.K."/>
            <person name="Gaur A."/>
            <person name="Gupta V."/>
            <person name="Kumar D."/>
            <person name="Ravi V."/>
            <person name="Vij S."/>
            <person name="Kapur A."/>
            <person name="Khurana P."/>
            <person name="Khurana P."/>
            <person name="Khurana J.P."/>
            <person name="Tyagi A.K."/>
            <person name="Gaikwad K."/>
            <person name="Singh A."/>
            <person name="Dalal V."/>
            <person name="Srivastava S."/>
            <person name="Dixit A."/>
            <person name="Pal A.K."/>
            <person name="Ghazi I.A."/>
            <person name="Yadav M."/>
            <person name="Pandit A."/>
            <person name="Bhargava A."/>
            <person name="Sureshbabu K."/>
            <person name="Batra K."/>
            <person name="Sharma T.R."/>
            <person name="Mohapatra T."/>
            <person name="Singh N.K."/>
            <person name="Messing J."/>
            <person name="Nelson A.B."/>
            <person name="Fuks G."/>
            <person name="Kavchok S."/>
            <person name="Keizer G."/>
            <person name="Linton E."/>
            <person name="Llaca V."/>
            <person name="Song R."/>
            <person name="Tanyolac B."/>
            <person name="Young S."/>
            <person name="Ho-Il K."/>
            <person name="Hahn J.H."/>
            <person name="Sangsakoo G."/>
            <person name="Vanavichit A."/>
            <person name="de Mattos Luiz.A.T."/>
            <person name="Zimmer P.D."/>
            <person name="Malone G."/>
            <person name="Dellagostin O."/>
            <person name="de Oliveira A.C."/>
            <person name="Bevan M."/>
            <person name="Bancroft I."/>
            <person name="Minx P."/>
            <person name="Cordum H."/>
            <person name="Wilson R."/>
            <person name="Cheng Z."/>
            <person name="Jin W."/>
            <person name="Jiang J."/>
            <person name="Leong S.A."/>
            <person name="Iwama H."/>
            <person name="Gojobori T."/>
            <person name="Itoh T."/>
            <person name="Niimura Y."/>
            <person name="Fujii Y."/>
            <person name="Habara T."/>
            <person name="Sakai H."/>
            <person name="Sato Y."/>
            <person name="Wilson G."/>
            <person name="Kumar K."/>
            <person name="McCouch S."/>
            <person name="Juretic N."/>
            <person name="Hoen D."/>
            <person name="Wright S."/>
            <person name="Bruskiewich R."/>
            <person name="Bureau T."/>
            <person name="Miyao A."/>
            <person name="Hirochika H."/>
            <person name="Nishikawa T."/>
            <person name="Kadowaki K."/>
            <person name="Sugiura M."/>
            <person name="Burr B."/>
            <person name="Sasaki T."/>
        </authorList>
    </citation>
    <scope>NUCLEOTIDE SEQUENCE [LARGE SCALE GENOMIC DNA]</scope>
    <source>
        <strain evidence="3">cv. Nipponbare</strain>
    </source>
</reference>
<evidence type="ECO:0000313" key="2">
    <source>
        <dbReference type="EMBL" id="BAS95877.1"/>
    </source>
</evidence>
<reference evidence="2 3" key="3">
    <citation type="journal article" date="2013" name="Rice">
        <title>Improvement of the Oryza sativa Nipponbare reference genome using next generation sequence and optical map data.</title>
        <authorList>
            <person name="Kawahara Y."/>
            <person name="de la Bastide M."/>
            <person name="Hamilton J.P."/>
            <person name="Kanamori H."/>
            <person name="McCombie W.R."/>
            <person name="Ouyang S."/>
            <person name="Schwartz D.C."/>
            <person name="Tanaka T."/>
            <person name="Wu J."/>
            <person name="Zhou S."/>
            <person name="Childs K.L."/>
            <person name="Davidson R.M."/>
            <person name="Lin H."/>
            <person name="Quesada-Ocampo L."/>
            <person name="Vaillancourt B."/>
            <person name="Sakai H."/>
            <person name="Lee S.S."/>
            <person name="Kim J."/>
            <person name="Numa H."/>
            <person name="Itoh T."/>
            <person name="Buell C.R."/>
            <person name="Matsumoto T."/>
        </authorList>
    </citation>
    <scope>NUCLEOTIDE SEQUENCE [LARGE SCALE GENOMIC DNA]</scope>
    <source>
        <strain evidence="3">cv. Nipponbare</strain>
    </source>
</reference>
<protein>
    <submittedName>
        <fullName evidence="2">Os06g0119700 protein</fullName>
    </submittedName>
</protein>
<dbReference type="EMBL" id="AP014962">
    <property type="protein sequence ID" value="BAS95877.1"/>
    <property type="molecule type" value="Genomic_DNA"/>
</dbReference>
<evidence type="ECO:0000256" key="1">
    <source>
        <dbReference type="SAM" id="MobiDB-lite"/>
    </source>
</evidence>
<keyword evidence="3" id="KW-1185">Reference proteome</keyword>
<sequence length="92" mass="9313">MRTAEAEAPDDVVGAQREVVEAVRPGRRRPVAVVDAELALRVGGAAAAVGAELRAGGGGAGDGGVRGRHGRVEQGVPLPVAHRQGAWLALHP</sequence>
<name>A0A0P0WRM4_ORYSJ</name>
<dbReference type="Gramene" id="Os06t0119700-00">
    <property type="protein sequence ID" value="Os06t0119700-00"/>
    <property type="gene ID" value="Os06g0119700"/>
</dbReference>
<feature type="region of interest" description="Disordered" evidence="1">
    <location>
        <begin position="54"/>
        <end position="74"/>
    </location>
</feature>
<dbReference type="InParanoid" id="A0A0P0WRM4"/>